<comment type="caution">
    <text evidence="1">The sequence shown here is derived from an EMBL/GenBank/DDBJ whole genome shotgun (WGS) entry which is preliminary data.</text>
</comment>
<dbReference type="AlphaFoldDB" id="A0A401U0A0"/>
<keyword evidence="2" id="KW-1185">Reference proteome</keyword>
<dbReference type="EMBL" id="BEZZ01236106">
    <property type="protein sequence ID" value="GCC48318.1"/>
    <property type="molecule type" value="Genomic_DNA"/>
</dbReference>
<feature type="non-terminal residue" evidence="1">
    <location>
        <position position="80"/>
    </location>
</feature>
<accession>A0A401U0A0</accession>
<evidence type="ECO:0000313" key="1">
    <source>
        <dbReference type="EMBL" id="GCC48318.1"/>
    </source>
</evidence>
<dbReference type="OrthoDB" id="6343110at2759"/>
<gene>
    <name evidence="1" type="ORF">chiPu_0032415</name>
</gene>
<name>A0A401U0A0_CHIPU</name>
<evidence type="ECO:0000313" key="2">
    <source>
        <dbReference type="Proteomes" id="UP000287033"/>
    </source>
</evidence>
<sequence length="80" mass="8678">MASVVMGTQSRCGPLTRAFVPLPPPSLAEKTKSYFTNASQVSLAILALCLENQEVTVNVAHYFVSFIVSFDAPEARNMTI</sequence>
<dbReference type="Proteomes" id="UP000287033">
    <property type="component" value="Unassembled WGS sequence"/>
</dbReference>
<protein>
    <submittedName>
        <fullName evidence="1">Uncharacterized protein</fullName>
    </submittedName>
</protein>
<reference evidence="1 2" key="1">
    <citation type="journal article" date="2018" name="Nat. Ecol. Evol.">
        <title>Shark genomes provide insights into elasmobranch evolution and the origin of vertebrates.</title>
        <authorList>
            <person name="Hara Y"/>
            <person name="Yamaguchi K"/>
            <person name="Onimaru K"/>
            <person name="Kadota M"/>
            <person name="Koyanagi M"/>
            <person name="Keeley SD"/>
            <person name="Tatsumi K"/>
            <person name="Tanaka K"/>
            <person name="Motone F"/>
            <person name="Kageyama Y"/>
            <person name="Nozu R"/>
            <person name="Adachi N"/>
            <person name="Nishimura O"/>
            <person name="Nakagawa R"/>
            <person name="Tanegashima C"/>
            <person name="Kiyatake I"/>
            <person name="Matsumoto R"/>
            <person name="Murakumo K"/>
            <person name="Nishida K"/>
            <person name="Terakita A"/>
            <person name="Kuratani S"/>
            <person name="Sato K"/>
            <person name="Hyodo S Kuraku.S."/>
        </authorList>
    </citation>
    <scope>NUCLEOTIDE SEQUENCE [LARGE SCALE GENOMIC DNA]</scope>
</reference>
<proteinExistence type="predicted"/>
<organism evidence="1 2">
    <name type="scientific">Chiloscyllium punctatum</name>
    <name type="common">Brownbanded bambooshark</name>
    <name type="synonym">Hemiscyllium punctatum</name>
    <dbReference type="NCBI Taxonomy" id="137246"/>
    <lineage>
        <taxon>Eukaryota</taxon>
        <taxon>Metazoa</taxon>
        <taxon>Chordata</taxon>
        <taxon>Craniata</taxon>
        <taxon>Vertebrata</taxon>
        <taxon>Chondrichthyes</taxon>
        <taxon>Elasmobranchii</taxon>
        <taxon>Galeomorphii</taxon>
        <taxon>Galeoidea</taxon>
        <taxon>Orectolobiformes</taxon>
        <taxon>Hemiscylliidae</taxon>
        <taxon>Chiloscyllium</taxon>
    </lineage>
</organism>